<comment type="caution">
    <text evidence="2">The sequence shown here is derived from an EMBL/GenBank/DDBJ whole genome shotgun (WGS) entry which is preliminary data.</text>
</comment>
<dbReference type="EMBL" id="AWTV01000001">
    <property type="protein sequence ID" value="KIH95329.1"/>
    <property type="molecule type" value="Genomic_DNA"/>
</dbReference>
<dbReference type="AlphaFoldDB" id="A0A0C2F8E3"/>
<dbReference type="HOGENOM" id="CLU_752657_0_0_1"/>
<dbReference type="Proteomes" id="UP000031575">
    <property type="component" value="Unassembled WGS sequence"/>
</dbReference>
<feature type="region of interest" description="Disordered" evidence="1">
    <location>
        <begin position="76"/>
        <end position="127"/>
    </location>
</feature>
<dbReference type="RefSeq" id="XP_040623339.1">
    <property type="nucleotide sequence ID" value="XM_040762245.1"/>
</dbReference>
<evidence type="ECO:0000313" key="2">
    <source>
        <dbReference type="EMBL" id="KIH95329.1"/>
    </source>
</evidence>
<keyword evidence="3" id="KW-1185">Reference proteome</keyword>
<evidence type="ECO:0000313" key="3">
    <source>
        <dbReference type="Proteomes" id="UP000031575"/>
    </source>
</evidence>
<evidence type="ECO:0000256" key="1">
    <source>
        <dbReference type="SAM" id="MobiDB-lite"/>
    </source>
</evidence>
<dbReference type="VEuPathDB" id="FungiDB:SPBR_03957"/>
<name>A0A0C2F8E3_9PEZI</name>
<dbReference type="GeneID" id="63677166"/>
<proteinExistence type="predicted"/>
<sequence>MKSATDELGQQITTQDMANVDETLSKLDRKSAKKLATKSFMEFCRSVHLSSHTMNRLANFASRWAKLEDYPYTGSEEAKANLDPSPSNPSFGAAGPSRTGGGTTAGAQTRTGQHHQGYNQPRPDTVPTIRSVNTELPVRPSQWLLPLQKNAGLGSIEDAAMARHINRLVDDMKNSCPGDQLRGYWHLLDGFYSRCAASGRSTLEYDSDDDDDDNDDDGIEGSSMGMANWNLFSIVQYRTTASDFATHSIVDALQLPRPNGQDCLHWDRNAWVNRMVADPRNRAANGAQLDVRMGRVYVIAAIFEAHLGSEAAENAIMDQVIEILNRHQSYYTSVARSSREVLVSARRYHSIRQTLKRKFRHSRR</sequence>
<protein>
    <submittedName>
        <fullName evidence="2">Uncharacterized protein</fullName>
    </submittedName>
</protein>
<gene>
    <name evidence="2" type="ORF">SPBR_03957</name>
</gene>
<dbReference type="OrthoDB" id="5242875at2759"/>
<accession>A0A0C2F8E3</accession>
<reference evidence="2 3" key="1">
    <citation type="journal article" date="2014" name="BMC Genomics">
        <title>Comparative genomics of the major fungal agents of human and animal Sporotrichosis: Sporothrix schenckii and Sporothrix brasiliensis.</title>
        <authorList>
            <person name="Teixeira M.M."/>
            <person name="de Almeida L.G."/>
            <person name="Kubitschek-Barreira P."/>
            <person name="Alves F.L."/>
            <person name="Kioshima E.S."/>
            <person name="Abadio A.K."/>
            <person name="Fernandes L."/>
            <person name="Derengowski L.S."/>
            <person name="Ferreira K.S."/>
            <person name="Souza R.C."/>
            <person name="Ruiz J.C."/>
            <person name="de Andrade N.C."/>
            <person name="Paes H.C."/>
            <person name="Nicola A.M."/>
            <person name="Albuquerque P."/>
            <person name="Gerber A.L."/>
            <person name="Martins V.P."/>
            <person name="Peconick L.D."/>
            <person name="Neto A.V."/>
            <person name="Chaucanez C.B."/>
            <person name="Silva P.A."/>
            <person name="Cunha O.L."/>
            <person name="de Oliveira F.F."/>
            <person name="dos Santos T.C."/>
            <person name="Barros A.L."/>
            <person name="Soares M.A."/>
            <person name="de Oliveira L.M."/>
            <person name="Marini M.M."/>
            <person name="Villalobos-Duno H."/>
            <person name="Cunha M.M."/>
            <person name="de Hoog S."/>
            <person name="da Silveira J.F."/>
            <person name="Henrissat B."/>
            <person name="Nino-Vega G.A."/>
            <person name="Cisalpino P.S."/>
            <person name="Mora-Montes H.M."/>
            <person name="Almeida S.R."/>
            <person name="Stajich J.E."/>
            <person name="Lopes-Bezerra L.M."/>
            <person name="Vasconcelos A.T."/>
            <person name="Felipe M.S."/>
        </authorList>
    </citation>
    <scope>NUCLEOTIDE SEQUENCE [LARGE SCALE GENOMIC DNA]</scope>
    <source>
        <strain evidence="2 3">5110</strain>
    </source>
</reference>
<organism evidence="2 3">
    <name type="scientific">Sporothrix brasiliensis 5110</name>
    <dbReference type="NCBI Taxonomy" id="1398154"/>
    <lineage>
        <taxon>Eukaryota</taxon>
        <taxon>Fungi</taxon>
        <taxon>Dikarya</taxon>
        <taxon>Ascomycota</taxon>
        <taxon>Pezizomycotina</taxon>
        <taxon>Sordariomycetes</taxon>
        <taxon>Sordariomycetidae</taxon>
        <taxon>Ophiostomatales</taxon>
        <taxon>Ophiostomataceae</taxon>
        <taxon>Sporothrix</taxon>
    </lineage>
</organism>